<name>A0A242KFV1_ENTMU</name>
<evidence type="ECO:0000313" key="2">
    <source>
        <dbReference type="EMBL" id="OTP19937.1"/>
    </source>
</evidence>
<protein>
    <submittedName>
        <fullName evidence="2">Uncharacterized protein</fullName>
    </submittedName>
</protein>
<keyword evidence="1" id="KW-1133">Transmembrane helix</keyword>
<feature type="transmembrane region" description="Helical" evidence="1">
    <location>
        <begin position="7"/>
        <end position="25"/>
    </location>
</feature>
<sequence>MNKKKKYLIGLFLIFTIISAVWFIYQRNQPETQPLVIGNDVKNGMYKKNMTDEEIQESLQKQANQGIFSLEVNTEWLFKDSQTPGFIGIINPKNNKQIMNVSVYKKDDQALLYESGFIKPEQYIDYGTLKQKLPKGEYQALAKVSIFDETGEERLSETSLDINLYIEG</sequence>
<keyword evidence="1" id="KW-0812">Transmembrane</keyword>
<keyword evidence="1" id="KW-0472">Membrane</keyword>
<dbReference type="AlphaFoldDB" id="A0A242KFV1"/>
<evidence type="ECO:0000313" key="3">
    <source>
        <dbReference type="Proteomes" id="UP000195024"/>
    </source>
</evidence>
<accession>A0A242KFV1</accession>
<dbReference type="Proteomes" id="UP000195024">
    <property type="component" value="Unassembled WGS sequence"/>
</dbReference>
<dbReference type="RefSeq" id="WP_086335726.1">
    <property type="nucleotide sequence ID" value="NZ_NGMS01000009.1"/>
</dbReference>
<evidence type="ECO:0000256" key="1">
    <source>
        <dbReference type="SAM" id="Phobius"/>
    </source>
</evidence>
<gene>
    <name evidence="2" type="ORF">A5802_003341</name>
</gene>
<proteinExistence type="predicted"/>
<organism evidence="2 3">
    <name type="scientific">Enterococcus mundtii</name>
    <dbReference type="NCBI Taxonomy" id="53346"/>
    <lineage>
        <taxon>Bacteria</taxon>
        <taxon>Bacillati</taxon>
        <taxon>Bacillota</taxon>
        <taxon>Bacilli</taxon>
        <taxon>Lactobacillales</taxon>
        <taxon>Enterococcaceae</taxon>
        <taxon>Enterococcus</taxon>
    </lineage>
</organism>
<comment type="caution">
    <text evidence="2">The sequence shown here is derived from an EMBL/GenBank/DDBJ whole genome shotgun (WGS) entry which is preliminary data.</text>
</comment>
<reference evidence="2 3" key="1">
    <citation type="submission" date="2017-05" db="EMBL/GenBank/DDBJ databases">
        <title>The Genome Sequence of Enterococcus mundtii 6B1_DIV0119.</title>
        <authorList>
            <consortium name="The Broad Institute Genomics Platform"/>
            <consortium name="The Broad Institute Genomic Center for Infectious Diseases"/>
            <person name="Earl A."/>
            <person name="Manson A."/>
            <person name="Schwartman J."/>
            <person name="Gilmore M."/>
            <person name="Abouelleil A."/>
            <person name="Cao P."/>
            <person name="Chapman S."/>
            <person name="Cusick C."/>
            <person name="Shea T."/>
            <person name="Young S."/>
            <person name="Neafsey D."/>
            <person name="Nusbaum C."/>
            <person name="Birren B."/>
        </authorList>
    </citation>
    <scope>NUCLEOTIDE SEQUENCE [LARGE SCALE GENOMIC DNA]</scope>
    <source>
        <strain evidence="2 3">6B1_DIV0119</strain>
    </source>
</reference>
<dbReference type="EMBL" id="NGMS01000009">
    <property type="protein sequence ID" value="OTP19937.1"/>
    <property type="molecule type" value="Genomic_DNA"/>
</dbReference>